<dbReference type="PRINTS" id="PR00508">
    <property type="entry name" value="S21N4MTFRASE"/>
</dbReference>
<dbReference type="SUPFAM" id="SSF53335">
    <property type="entry name" value="S-adenosyl-L-methionine-dependent methyltransferases"/>
    <property type="match status" value="1"/>
</dbReference>
<evidence type="ECO:0000256" key="4">
    <source>
        <dbReference type="ARBA" id="ARBA00022691"/>
    </source>
</evidence>
<dbReference type="GO" id="GO:0009307">
    <property type="term" value="P:DNA restriction-modification system"/>
    <property type="evidence" value="ECO:0007669"/>
    <property type="project" value="UniProtKB-KW"/>
</dbReference>
<dbReference type="EMBL" id="AOMA01000074">
    <property type="protein sequence ID" value="EMA40165.1"/>
    <property type="molecule type" value="Genomic_DNA"/>
</dbReference>
<dbReference type="GO" id="GO:0015667">
    <property type="term" value="F:site-specific DNA-methyltransferase (cytosine-N4-specific) activity"/>
    <property type="evidence" value="ECO:0007669"/>
    <property type="project" value="UniProtKB-EC"/>
</dbReference>
<dbReference type="InterPro" id="IPR017985">
    <property type="entry name" value="MeTrfase_CN4_CS"/>
</dbReference>
<dbReference type="InterPro" id="IPR029063">
    <property type="entry name" value="SAM-dependent_MTases_sf"/>
</dbReference>
<evidence type="ECO:0000256" key="5">
    <source>
        <dbReference type="ARBA" id="ARBA00022747"/>
    </source>
</evidence>
<sequence length="261" mass="29654">MSVLDRDDLTVFWETSEDMSSLQVSPQSVITSPPYWDLKDYRHDDQIGVSDESYEHYLDRLDAVWSECYDALDESGTMWVVVDTVMDRGDLRLLPYHIAQRAEEIGFTLQDMVVWHKPTAIAGMTARNTVNKKEYVVYLSKSEEHKFNELGSDENGVEDPAIEEGKPLGNLWRFPVKRGSVGNQVLHKAPYPMSLINRIVRVSTDEGDTVLDPFLGSGTTAYSALDLGRRCVGYEINQDFESVMEDRLSDLSQSTLDNAWQ</sequence>
<dbReference type="GO" id="GO:0008170">
    <property type="term" value="F:N-methyltransferase activity"/>
    <property type="evidence" value="ECO:0007669"/>
    <property type="project" value="InterPro"/>
</dbReference>
<dbReference type="PROSITE" id="PS00093">
    <property type="entry name" value="N4_MTASE"/>
    <property type="match status" value="1"/>
</dbReference>
<dbReference type="GO" id="GO:0003677">
    <property type="term" value="F:DNA binding"/>
    <property type="evidence" value="ECO:0007669"/>
    <property type="project" value="UniProtKB-KW"/>
</dbReference>
<evidence type="ECO:0000256" key="1">
    <source>
        <dbReference type="ARBA" id="ARBA00010203"/>
    </source>
</evidence>
<reference evidence="10 11" key="1">
    <citation type="journal article" date="2014" name="PLoS Genet.">
        <title>Phylogenetically driven sequencing of extremely halophilic archaea reveals strategies for static and dynamic osmo-response.</title>
        <authorList>
            <person name="Becker E.A."/>
            <person name="Seitzer P.M."/>
            <person name="Tritt A."/>
            <person name="Larsen D."/>
            <person name="Krusor M."/>
            <person name="Yao A.I."/>
            <person name="Wu D."/>
            <person name="Madern D."/>
            <person name="Eisen J.A."/>
            <person name="Darling A.E."/>
            <person name="Facciotti M.T."/>
        </authorList>
    </citation>
    <scope>NUCLEOTIDE SEQUENCE [LARGE SCALE GENOMIC DNA]</scope>
    <source>
        <strain evidence="10 11">JCM 10879</strain>
    </source>
</reference>
<comment type="caution">
    <text evidence="10">The sequence shown here is derived from an EMBL/GenBank/DDBJ whole genome shotgun (WGS) entry which is preliminary data.</text>
</comment>
<evidence type="ECO:0000256" key="7">
    <source>
        <dbReference type="ARBA" id="ARBA00049120"/>
    </source>
</evidence>
<evidence type="ECO:0000256" key="2">
    <source>
        <dbReference type="ARBA" id="ARBA00022603"/>
    </source>
</evidence>
<evidence type="ECO:0000313" key="11">
    <source>
        <dbReference type="Proteomes" id="UP000011607"/>
    </source>
</evidence>
<keyword evidence="11" id="KW-1185">Reference proteome</keyword>
<proteinExistence type="inferred from homology"/>
<name>M0M712_9EURY</name>
<keyword evidence="3 10" id="KW-0808">Transferase</keyword>
<feature type="domain" description="DNA methylase N-4/N-6" evidence="9">
    <location>
        <begin position="29"/>
        <end position="242"/>
    </location>
</feature>
<dbReference type="Gene3D" id="3.40.50.150">
    <property type="entry name" value="Vaccinia Virus protein VP39"/>
    <property type="match status" value="1"/>
</dbReference>
<dbReference type="STRING" id="1227454.C446_07524"/>
<keyword evidence="5 8" id="KW-0680">Restriction system</keyword>
<evidence type="ECO:0000256" key="8">
    <source>
        <dbReference type="RuleBase" id="RU362026"/>
    </source>
</evidence>
<accession>M0M712</accession>
<dbReference type="AlphaFoldDB" id="M0M712"/>
<evidence type="ECO:0000259" key="9">
    <source>
        <dbReference type="Pfam" id="PF01555"/>
    </source>
</evidence>
<dbReference type="Proteomes" id="UP000011607">
    <property type="component" value="Unassembled WGS sequence"/>
</dbReference>
<dbReference type="Pfam" id="PF01555">
    <property type="entry name" value="N6_N4_Mtase"/>
    <property type="match status" value="1"/>
</dbReference>
<dbReference type="RefSeq" id="WP_006672440.1">
    <property type="nucleotide sequence ID" value="NZ_AOMA01000074.1"/>
</dbReference>
<organism evidence="10 11">
    <name type="scientific">Halobiforma nitratireducens JCM 10879</name>
    <dbReference type="NCBI Taxonomy" id="1227454"/>
    <lineage>
        <taxon>Archaea</taxon>
        <taxon>Methanobacteriati</taxon>
        <taxon>Methanobacteriota</taxon>
        <taxon>Stenosarchaea group</taxon>
        <taxon>Halobacteria</taxon>
        <taxon>Halobacteriales</taxon>
        <taxon>Natrialbaceae</taxon>
        <taxon>Halobiforma</taxon>
    </lineage>
</organism>
<keyword evidence="6" id="KW-0238">DNA-binding</keyword>
<dbReference type="InterPro" id="IPR001091">
    <property type="entry name" value="RM_Methyltransferase"/>
</dbReference>
<keyword evidence="4 8" id="KW-0949">S-adenosyl-L-methionine</keyword>
<evidence type="ECO:0000256" key="3">
    <source>
        <dbReference type="ARBA" id="ARBA00022679"/>
    </source>
</evidence>
<dbReference type="OrthoDB" id="38200at2157"/>
<evidence type="ECO:0000256" key="6">
    <source>
        <dbReference type="ARBA" id="ARBA00023125"/>
    </source>
</evidence>
<dbReference type="EC" id="2.1.1.113" evidence="8"/>
<evidence type="ECO:0000313" key="10">
    <source>
        <dbReference type="EMBL" id="EMA40165.1"/>
    </source>
</evidence>
<keyword evidence="2 8" id="KW-0489">Methyltransferase</keyword>
<comment type="similarity">
    <text evidence="1">Belongs to the N(4)/N(6)-methyltransferase family. N(4) subfamily.</text>
</comment>
<dbReference type="eggNOG" id="arCOG00115">
    <property type="taxonomic scope" value="Archaea"/>
</dbReference>
<dbReference type="GO" id="GO:0032259">
    <property type="term" value="P:methylation"/>
    <property type="evidence" value="ECO:0007669"/>
    <property type="project" value="UniProtKB-KW"/>
</dbReference>
<gene>
    <name evidence="10" type="ORF">C446_07524</name>
</gene>
<protein>
    <recommendedName>
        <fullName evidence="8">Type II methyltransferase</fullName>
        <ecNumber evidence="8">2.1.1.113</ecNumber>
    </recommendedName>
    <alternativeName>
        <fullName evidence="8">N-4 cytosine-specific methyltransferase</fullName>
    </alternativeName>
</protein>
<comment type="catalytic activity">
    <reaction evidence="7 8">
        <text>a 2'-deoxycytidine in DNA + S-adenosyl-L-methionine = an N(4)-methyl-2'-deoxycytidine in DNA + S-adenosyl-L-homocysteine + H(+)</text>
        <dbReference type="Rhea" id="RHEA:16857"/>
        <dbReference type="Rhea" id="RHEA-COMP:11369"/>
        <dbReference type="Rhea" id="RHEA-COMP:13674"/>
        <dbReference type="ChEBI" id="CHEBI:15378"/>
        <dbReference type="ChEBI" id="CHEBI:57856"/>
        <dbReference type="ChEBI" id="CHEBI:59789"/>
        <dbReference type="ChEBI" id="CHEBI:85452"/>
        <dbReference type="ChEBI" id="CHEBI:137933"/>
        <dbReference type="EC" id="2.1.1.113"/>
    </reaction>
</comment>
<dbReference type="InterPro" id="IPR002941">
    <property type="entry name" value="DNA_methylase_N4/N6"/>
</dbReference>